<evidence type="ECO:0000256" key="1">
    <source>
        <dbReference type="ARBA" id="ARBA00004123"/>
    </source>
</evidence>
<reference evidence="13 14" key="1">
    <citation type="submission" date="2019-03" db="EMBL/GenBank/DDBJ databases">
        <title>Sequencing 23 genomes of Wallemia ichthyophaga.</title>
        <authorList>
            <person name="Gostincar C."/>
        </authorList>
    </citation>
    <scope>NUCLEOTIDE SEQUENCE [LARGE SCALE GENOMIC DNA]</scope>
    <source>
        <strain evidence="13 14">EXF-6200</strain>
    </source>
</reference>
<evidence type="ECO:0000256" key="11">
    <source>
        <dbReference type="SAM" id="MobiDB-lite"/>
    </source>
</evidence>
<dbReference type="InterPro" id="IPR012677">
    <property type="entry name" value="Nucleotide-bd_a/b_plait_sf"/>
</dbReference>
<comment type="subcellular location">
    <subcellularLocation>
        <location evidence="1">Nucleus</location>
    </subcellularLocation>
</comment>
<dbReference type="SUPFAM" id="SSF54928">
    <property type="entry name" value="RNA-binding domain, RBD"/>
    <property type="match status" value="2"/>
</dbReference>
<organism evidence="13 14">
    <name type="scientific">Wallemia ichthyophaga</name>
    <dbReference type="NCBI Taxonomy" id="245174"/>
    <lineage>
        <taxon>Eukaryota</taxon>
        <taxon>Fungi</taxon>
        <taxon>Dikarya</taxon>
        <taxon>Basidiomycota</taxon>
        <taxon>Wallemiomycotina</taxon>
        <taxon>Wallemiomycetes</taxon>
        <taxon>Wallemiales</taxon>
        <taxon>Wallemiaceae</taxon>
        <taxon>Wallemia</taxon>
    </lineage>
</organism>
<evidence type="ECO:0000256" key="4">
    <source>
        <dbReference type="ARBA" id="ARBA00022728"/>
    </source>
</evidence>
<keyword evidence="3" id="KW-0507">mRNA processing</keyword>
<evidence type="ECO:0000256" key="7">
    <source>
        <dbReference type="ARBA" id="ARBA00023187"/>
    </source>
</evidence>
<feature type="compositionally biased region" description="Basic and acidic residues" evidence="11">
    <location>
        <begin position="29"/>
        <end position="43"/>
    </location>
</feature>
<dbReference type="GO" id="GO:0008380">
    <property type="term" value="P:RNA splicing"/>
    <property type="evidence" value="ECO:0007669"/>
    <property type="project" value="UniProtKB-KW"/>
</dbReference>
<dbReference type="GO" id="GO:0005681">
    <property type="term" value="C:spliceosomal complex"/>
    <property type="evidence" value="ECO:0007669"/>
    <property type="project" value="UniProtKB-KW"/>
</dbReference>
<dbReference type="PANTHER" id="PTHR23003:SF62">
    <property type="entry name" value="SERINE_ARGININE (SR)-TYPE SHUTTLING MRNA BINDING PROTEIN NPL3"/>
    <property type="match status" value="1"/>
</dbReference>
<dbReference type="GO" id="GO:0006397">
    <property type="term" value="P:mRNA processing"/>
    <property type="evidence" value="ECO:0007669"/>
    <property type="project" value="UniProtKB-KW"/>
</dbReference>
<feature type="domain" description="RRM" evidence="12">
    <location>
        <begin position="240"/>
        <end position="314"/>
    </location>
</feature>
<comment type="similarity">
    <text evidence="2">Belongs to the RRM U1 A/B'' family.</text>
</comment>
<evidence type="ECO:0000313" key="13">
    <source>
        <dbReference type="EMBL" id="TIB36631.1"/>
    </source>
</evidence>
<evidence type="ECO:0000259" key="12">
    <source>
        <dbReference type="PROSITE" id="PS50102"/>
    </source>
</evidence>
<protein>
    <recommendedName>
        <fullName evidence="12">RRM domain-containing protein</fullName>
    </recommendedName>
</protein>
<dbReference type="GO" id="GO:0003729">
    <property type="term" value="F:mRNA binding"/>
    <property type="evidence" value="ECO:0007669"/>
    <property type="project" value="TreeGrafter"/>
</dbReference>
<dbReference type="FunFam" id="3.30.70.330:FF:000039">
    <property type="entry name" value="U1 small nuclear ribonucleoprotein A"/>
    <property type="match status" value="1"/>
</dbReference>
<proteinExistence type="inferred from homology"/>
<keyword evidence="5" id="KW-0677">Repeat</keyword>
<keyword evidence="9" id="KW-0687">Ribonucleoprotein</keyword>
<feature type="domain" description="RRM" evidence="12">
    <location>
        <begin position="77"/>
        <end position="156"/>
    </location>
</feature>
<dbReference type="Pfam" id="PF00076">
    <property type="entry name" value="RRM_1"/>
    <property type="match status" value="2"/>
</dbReference>
<evidence type="ECO:0000256" key="3">
    <source>
        <dbReference type="ARBA" id="ARBA00022664"/>
    </source>
</evidence>
<evidence type="ECO:0000256" key="9">
    <source>
        <dbReference type="ARBA" id="ARBA00023274"/>
    </source>
</evidence>
<evidence type="ECO:0000256" key="6">
    <source>
        <dbReference type="ARBA" id="ARBA00022884"/>
    </source>
</evidence>
<dbReference type="InterPro" id="IPR000504">
    <property type="entry name" value="RRM_dom"/>
</dbReference>
<evidence type="ECO:0000256" key="8">
    <source>
        <dbReference type="ARBA" id="ARBA00023242"/>
    </source>
</evidence>
<dbReference type="GO" id="GO:0005737">
    <property type="term" value="C:cytoplasm"/>
    <property type="evidence" value="ECO:0007669"/>
    <property type="project" value="TreeGrafter"/>
</dbReference>
<gene>
    <name evidence="13" type="ORF">E3P86_02421</name>
</gene>
<feature type="region of interest" description="Disordered" evidence="11">
    <location>
        <begin position="201"/>
        <end position="234"/>
    </location>
</feature>
<dbReference type="Gene3D" id="3.30.70.330">
    <property type="match status" value="2"/>
</dbReference>
<dbReference type="PANTHER" id="PTHR23003">
    <property type="entry name" value="RNA RECOGNITION MOTIF RRM DOMAIN CONTAINING PROTEIN"/>
    <property type="match status" value="1"/>
</dbReference>
<dbReference type="AlphaFoldDB" id="A0A4T0J933"/>
<evidence type="ECO:0000256" key="5">
    <source>
        <dbReference type="ARBA" id="ARBA00022737"/>
    </source>
</evidence>
<keyword evidence="6 10" id="KW-0694">RNA-binding</keyword>
<dbReference type="InterPro" id="IPR050374">
    <property type="entry name" value="RRT5_SRSF_SR"/>
</dbReference>
<comment type="caution">
    <text evidence="13">The sequence shown here is derived from an EMBL/GenBank/DDBJ whole genome shotgun (WGS) entry which is preliminary data.</text>
</comment>
<dbReference type="SMART" id="SM00360">
    <property type="entry name" value="RRM"/>
    <property type="match status" value="2"/>
</dbReference>
<feature type="compositionally biased region" description="Low complexity" evidence="11">
    <location>
        <begin position="47"/>
        <end position="64"/>
    </location>
</feature>
<dbReference type="EMBL" id="SPOI01000121">
    <property type="protein sequence ID" value="TIB36631.1"/>
    <property type="molecule type" value="Genomic_DNA"/>
</dbReference>
<dbReference type="Proteomes" id="UP000310689">
    <property type="component" value="Unassembled WGS sequence"/>
</dbReference>
<name>A0A4T0J933_WALIC</name>
<dbReference type="InterPro" id="IPR035979">
    <property type="entry name" value="RBD_domain_sf"/>
</dbReference>
<dbReference type="FunFam" id="3.30.70.330:FF:000029">
    <property type="entry name" value="U2 small nuclear ribonucleoprotein B"/>
    <property type="match status" value="1"/>
</dbReference>
<keyword evidence="7" id="KW-0508">mRNA splicing</keyword>
<keyword evidence="8" id="KW-0539">Nucleus</keyword>
<accession>A0A4T0J933</accession>
<evidence type="ECO:0000313" key="14">
    <source>
        <dbReference type="Proteomes" id="UP000310689"/>
    </source>
</evidence>
<evidence type="ECO:0000256" key="2">
    <source>
        <dbReference type="ARBA" id="ARBA00007243"/>
    </source>
</evidence>
<sequence>MAGGLFKPVSDCGFSLRHPPSSPCNSMDLEFKEEFQPEMKQEEEQPETSASAVPGAATTAAATPPSAPAENTENPHETIYIRNLNETIRLATLKESLRNLYSNIGEVVDVIAHRNIRMRGQAFVAFNSAHVAKRAVIDTQNLPLYGQPMKVSFARSTADAVLRRQKKAAELEAHLSNRKAAKPLKRKENYIRLMQLNRAKAQTNTGEAGEGDPSKSSQSHHHTNAQKHQQMPDEYLPPNTILFIQNLPPGTPKEKLEEVFGMYPNLAEVRVIPARPDIAFVEYLDEASSAVAKDALNEYHVEADKPIKVTFARK</sequence>
<dbReference type="PROSITE" id="PS50102">
    <property type="entry name" value="RRM"/>
    <property type="match status" value="2"/>
</dbReference>
<keyword evidence="4" id="KW-0747">Spliceosome</keyword>
<dbReference type="CDD" id="cd12247">
    <property type="entry name" value="RRM2_U1A_like"/>
    <property type="match status" value="1"/>
</dbReference>
<feature type="region of interest" description="Disordered" evidence="11">
    <location>
        <begin position="1"/>
        <end position="75"/>
    </location>
</feature>
<dbReference type="GO" id="GO:0030532">
    <property type="term" value="C:small nuclear ribonucleoprotein complex"/>
    <property type="evidence" value="ECO:0007669"/>
    <property type="project" value="UniProtKB-ARBA"/>
</dbReference>
<evidence type="ECO:0000256" key="10">
    <source>
        <dbReference type="PROSITE-ProRule" id="PRU00176"/>
    </source>
</evidence>